<dbReference type="Proteomes" id="UP000053257">
    <property type="component" value="Unassembled WGS sequence"/>
</dbReference>
<dbReference type="Pfam" id="PF01875">
    <property type="entry name" value="Memo"/>
    <property type="match status" value="1"/>
</dbReference>
<name>A0A0C3S6R3_PHLG1</name>
<dbReference type="STRING" id="745531.A0A0C3S6R3"/>
<dbReference type="CDD" id="cd07361">
    <property type="entry name" value="MEMO_like"/>
    <property type="match status" value="1"/>
</dbReference>
<dbReference type="HOGENOM" id="CLU_038085_0_1_1"/>
<dbReference type="EMBL" id="KN840442">
    <property type="protein sequence ID" value="KIP11996.1"/>
    <property type="molecule type" value="Genomic_DNA"/>
</dbReference>
<dbReference type="PANTHER" id="PTHR11060">
    <property type="entry name" value="PROTEIN MEMO1"/>
    <property type="match status" value="1"/>
</dbReference>
<sequence>MSIRQATHAGSWYTANRQKLDSELATNLTAVDASDDFNPPVKDCKAIIAPHAGYSYSGPAAAWAYKSIDPSGIKRVFILGPSHHVYLDTCALSMCKEYETPIGSLPLDLETVSELRKTGQFEDMDITTDEDEHSIEMHLPYVRKIFEGLDISVVPILVGAIDKDKEIAFGHLLAPYLAREDTFCVISSDFCHWGTRFQYTYYYPDAPSTSKPPIRLGRAAVTSANLAQHPIHKSIEVLDREAMELLTMPPATAVLAHHDFADYLTRTKNTICGRHPIGVLLGALSKIESEGREPSLKWVRYEQSSACMTVHDSSVSYASAYVTF</sequence>
<protein>
    <submittedName>
        <fullName evidence="2">Uncharacterized protein</fullName>
    </submittedName>
</protein>
<comment type="similarity">
    <text evidence="1">Belongs to the MEMO1 family.</text>
</comment>
<evidence type="ECO:0000313" key="2">
    <source>
        <dbReference type="EMBL" id="KIP11996.1"/>
    </source>
</evidence>
<reference evidence="2 3" key="1">
    <citation type="journal article" date="2014" name="PLoS Genet.">
        <title>Analysis of the Phlebiopsis gigantea genome, transcriptome and secretome provides insight into its pioneer colonization strategies of wood.</title>
        <authorList>
            <person name="Hori C."/>
            <person name="Ishida T."/>
            <person name="Igarashi K."/>
            <person name="Samejima M."/>
            <person name="Suzuki H."/>
            <person name="Master E."/>
            <person name="Ferreira P."/>
            <person name="Ruiz-Duenas F.J."/>
            <person name="Held B."/>
            <person name="Canessa P."/>
            <person name="Larrondo L.F."/>
            <person name="Schmoll M."/>
            <person name="Druzhinina I.S."/>
            <person name="Kubicek C.P."/>
            <person name="Gaskell J.A."/>
            <person name="Kersten P."/>
            <person name="St John F."/>
            <person name="Glasner J."/>
            <person name="Sabat G."/>
            <person name="Splinter BonDurant S."/>
            <person name="Syed K."/>
            <person name="Yadav J."/>
            <person name="Mgbeahuruike A.C."/>
            <person name="Kovalchuk A."/>
            <person name="Asiegbu F.O."/>
            <person name="Lackner G."/>
            <person name="Hoffmeister D."/>
            <person name="Rencoret J."/>
            <person name="Gutierrez A."/>
            <person name="Sun H."/>
            <person name="Lindquist E."/>
            <person name="Barry K."/>
            <person name="Riley R."/>
            <person name="Grigoriev I.V."/>
            <person name="Henrissat B."/>
            <person name="Kues U."/>
            <person name="Berka R.M."/>
            <person name="Martinez A.T."/>
            <person name="Covert S.F."/>
            <person name="Blanchette R.A."/>
            <person name="Cullen D."/>
        </authorList>
    </citation>
    <scope>NUCLEOTIDE SEQUENCE [LARGE SCALE GENOMIC DNA]</scope>
    <source>
        <strain evidence="2 3">11061_1 CR5-6</strain>
    </source>
</reference>
<dbReference type="HAMAP" id="MF_00055">
    <property type="entry name" value="MEMO1"/>
    <property type="match status" value="1"/>
</dbReference>
<evidence type="ECO:0000313" key="3">
    <source>
        <dbReference type="Proteomes" id="UP000053257"/>
    </source>
</evidence>
<dbReference type="NCBIfam" id="TIGR04336">
    <property type="entry name" value="AmmeMemoSam_B"/>
    <property type="match status" value="1"/>
</dbReference>
<dbReference type="InterPro" id="IPR002737">
    <property type="entry name" value="MEMO1_fam"/>
</dbReference>
<organism evidence="2 3">
    <name type="scientific">Phlebiopsis gigantea (strain 11061_1 CR5-6)</name>
    <name type="common">White-rot fungus</name>
    <name type="synonym">Peniophora gigantea</name>
    <dbReference type="NCBI Taxonomy" id="745531"/>
    <lineage>
        <taxon>Eukaryota</taxon>
        <taxon>Fungi</taxon>
        <taxon>Dikarya</taxon>
        <taxon>Basidiomycota</taxon>
        <taxon>Agaricomycotina</taxon>
        <taxon>Agaricomycetes</taxon>
        <taxon>Polyporales</taxon>
        <taxon>Phanerochaetaceae</taxon>
        <taxon>Phlebiopsis</taxon>
    </lineage>
</organism>
<dbReference type="AlphaFoldDB" id="A0A0C3S6R3"/>
<keyword evidence="3" id="KW-1185">Reference proteome</keyword>
<accession>A0A0C3S6R3</accession>
<dbReference type="Gene3D" id="3.40.830.10">
    <property type="entry name" value="LigB-like"/>
    <property type="match status" value="1"/>
</dbReference>
<dbReference type="PANTHER" id="PTHR11060:SF0">
    <property type="entry name" value="PROTEIN MEMO1"/>
    <property type="match status" value="1"/>
</dbReference>
<dbReference type="OrthoDB" id="417112at2759"/>
<proteinExistence type="inferred from homology"/>
<gene>
    <name evidence="2" type="ORF">PHLGIDRAFT_114055</name>
</gene>
<evidence type="ECO:0000256" key="1">
    <source>
        <dbReference type="ARBA" id="ARBA00006315"/>
    </source>
</evidence>